<name>A0ABW5L1F4_9SPHI</name>
<reference evidence="2" key="1">
    <citation type="journal article" date="2019" name="Int. J. Syst. Evol. Microbiol.">
        <title>The Global Catalogue of Microorganisms (GCM) 10K type strain sequencing project: providing services to taxonomists for standard genome sequencing and annotation.</title>
        <authorList>
            <consortium name="The Broad Institute Genomics Platform"/>
            <consortium name="The Broad Institute Genome Sequencing Center for Infectious Disease"/>
            <person name="Wu L."/>
            <person name="Ma J."/>
        </authorList>
    </citation>
    <scope>NUCLEOTIDE SEQUENCE [LARGE SCALE GENOMIC DNA]</scope>
    <source>
        <strain evidence="2">KCTC 52298</strain>
    </source>
</reference>
<dbReference type="Proteomes" id="UP001597440">
    <property type="component" value="Unassembled WGS sequence"/>
</dbReference>
<comment type="caution">
    <text evidence="1">The sequence shown here is derived from an EMBL/GenBank/DDBJ whole genome shotgun (WGS) entry which is preliminary data.</text>
</comment>
<protein>
    <submittedName>
        <fullName evidence="1">Uncharacterized protein</fullName>
    </submittedName>
</protein>
<accession>A0ABW5L1F4</accession>
<sequence>MSVCLLNSVMTKVVAQTLIVLEAVARRMVLQEAAVKLVREFASAPQQVKTNFDPVSSDTGFF</sequence>
<dbReference type="EMBL" id="JBHULD010000004">
    <property type="protein sequence ID" value="MFD2553551.1"/>
    <property type="molecule type" value="Genomic_DNA"/>
</dbReference>
<evidence type="ECO:0000313" key="2">
    <source>
        <dbReference type="Proteomes" id="UP001597440"/>
    </source>
</evidence>
<proteinExistence type="predicted"/>
<keyword evidence="2" id="KW-1185">Reference proteome</keyword>
<dbReference type="RefSeq" id="WP_210355099.1">
    <property type="nucleotide sequence ID" value="NZ_JAEQMU010000004.1"/>
</dbReference>
<organism evidence="1 2">
    <name type="scientific">Sphingobacterium tabacisoli</name>
    <dbReference type="NCBI Taxonomy" id="2044855"/>
    <lineage>
        <taxon>Bacteria</taxon>
        <taxon>Pseudomonadati</taxon>
        <taxon>Bacteroidota</taxon>
        <taxon>Sphingobacteriia</taxon>
        <taxon>Sphingobacteriales</taxon>
        <taxon>Sphingobacteriaceae</taxon>
        <taxon>Sphingobacterium</taxon>
    </lineage>
</organism>
<evidence type="ECO:0000313" key="1">
    <source>
        <dbReference type="EMBL" id="MFD2553551.1"/>
    </source>
</evidence>
<gene>
    <name evidence="1" type="ORF">ACFSQW_04060</name>
</gene>